<dbReference type="GO" id="GO:0051301">
    <property type="term" value="P:cell division"/>
    <property type="evidence" value="ECO:0007669"/>
    <property type="project" value="UniProtKB-KW"/>
</dbReference>
<evidence type="ECO:0000256" key="10">
    <source>
        <dbReference type="ARBA" id="ARBA00066633"/>
    </source>
</evidence>
<feature type="short sequence motif" description="Meso-diaminopimelate recognition motif" evidence="15">
    <location>
        <begin position="402"/>
        <end position="405"/>
    </location>
</feature>
<comment type="function">
    <text evidence="9 15">Catalyzes the addition of meso-diaminopimelic acid to the nucleotide precursor UDP-N-acetylmuramoyl-L-alanyl-D-glutamate (UMAG) in the biosynthesis of bacterial cell-wall peptidoglycan.</text>
</comment>
<feature type="binding site" evidence="15">
    <location>
        <position position="458"/>
    </location>
    <ligand>
        <name>meso-2,6-diaminopimelate</name>
        <dbReference type="ChEBI" id="CHEBI:57791"/>
    </ligand>
</feature>
<comment type="subcellular location">
    <subcellularLocation>
        <location evidence="15 16">Cytoplasm</location>
    </subcellularLocation>
</comment>
<dbReference type="Gene3D" id="3.90.190.20">
    <property type="entry name" value="Mur ligase, C-terminal domain"/>
    <property type="match status" value="1"/>
</dbReference>
<evidence type="ECO:0000259" key="19">
    <source>
        <dbReference type="Pfam" id="PF08245"/>
    </source>
</evidence>
<comment type="cofactor">
    <cofactor evidence="15">
        <name>Mg(2+)</name>
        <dbReference type="ChEBI" id="CHEBI:18420"/>
    </cofactor>
</comment>
<comment type="similarity">
    <text evidence="2 15">Belongs to the MurCDEF family. MurE subfamily.</text>
</comment>
<dbReference type="InterPro" id="IPR004101">
    <property type="entry name" value="Mur_ligase_C"/>
</dbReference>
<dbReference type="InterPro" id="IPR005761">
    <property type="entry name" value="UDP-N-AcMur-Glu-dNH2Pim_ligase"/>
</dbReference>
<evidence type="ECO:0000256" key="5">
    <source>
        <dbReference type="ARBA" id="ARBA00022984"/>
    </source>
</evidence>
<evidence type="ECO:0000256" key="1">
    <source>
        <dbReference type="ARBA" id="ARBA00004752"/>
    </source>
</evidence>
<comment type="catalytic activity">
    <reaction evidence="8 15">
        <text>UDP-N-acetyl-alpha-D-muramoyl-L-alanyl-D-glutamate + meso-2,6-diaminopimelate + ATP = UDP-N-acetyl-alpha-D-muramoyl-L-alanyl-gamma-D-glutamyl-meso-2,6-diaminopimelate + ADP + phosphate + H(+)</text>
        <dbReference type="Rhea" id="RHEA:23676"/>
        <dbReference type="ChEBI" id="CHEBI:15378"/>
        <dbReference type="ChEBI" id="CHEBI:30616"/>
        <dbReference type="ChEBI" id="CHEBI:43474"/>
        <dbReference type="ChEBI" id="CHEBI:57791"/>
        <dbReference type="ChEBI" id="CHEBI:83900"/>
        <dbReference type="ChEBI" id="CHEBI:83905"/>
        <dbReference type="ChEBI" id="CHEBI:456216"/>
        <dbReference type="EC" id="6.3.2.13"/>
    </reaction>
</comment>
<comment type="pathway">
    <text evidence="1 15 16">Cell wall biogenesis; peptidoglycan biosynthesis.</text>
</comment>
<name>A0AAU0UQ67_9FIRM</name>
<keyword evidence="15" id="KW-0547">Nucleotide-binding</keyword>
<dbReference type="InterPro" id="IPR036565">
    <property type="entry name" value="Mur-like_cat_sf"/>
</dbReference>
<feature type="binding site" evidence="15">
    <location>
        <position position="177"/>
    </location>
    <ligand>
        <name>UDP-N-acetyl-alpha-D-muramoyl-L-alanyl-D-glutamate</name>
        <dbReference type="ChEBI" id="CHEBI:83900"/>
    </ligand>
</feature>
<dbReference type="PANTHER" id="PTHR23135:SF4">
    <property type="entry name" value="UDP-N-ACETYLMURAMOYL-L-ALANYL-D-GLUTAMATE--2,6-DIAMINOPIMELATE LIGASE MURE HOMOLOG, CHLOROPLASTIC"/>
    <property type="match status" value="1"/>
</dbReference>
<evidence type="ECO:0000256" key="6">
    <source>
        <dbReference type="ARBA" id="ARBA00023306"/>
    </source>
</evidence>
<dbReference type="Gene3D" id="3.40.1190.10">
    <property type="entry name" value="Mur-like, catalytic domain"/>
    <property type="match status" value="1"/>
</dbReference>
<feature type="binding site" evidence="15">
    <location>
        <begin position="402"/>
        <end position="405"/>
    </location>
    <ligand>
        <name>meso-2,6-diaminopimelate</name>
        <dbReference type="ChEBI" id="CHEBI:57791"/>
    </ligand>
</feature>
<dbReference type="NCBIfam" id="NF001124">
    <property type="entry name" value="PRK00139.1-2"/>
    <property type="match status" value="1"/>
</dbReference>
<comment type="PTM">
    <text evidence="15">Carboxylation is probably crucial for Mg(2+) binding and, consequently, for the gamma-phosphate positioning of ATP.</text>
</comment>
<dbReference type="Gene3D" id="3.40.1390.10">
    <property type="entry name" value="MurE/MurF, N-terminal domain"/>
    <property type="match status" value="1"/>
</dbReference>
<evidence type="ECO:0000256" key="4">
    <source>
        <dbReference type="ARBA" id="ARBA00022960"/>
    </source>
</evidence>
<dbReference type="InterPro" id="IPR013221">
    <property type="entry name" value="Mur_ligase_cen"/>
</dbReference>
<evidence type="ECO:0000259" key="18">
    <source>
        <dbReference type="Pfam" id="PF02875"/>
    </source>
</evidence>
<feature type="binding site" evidence="15">
    <location>
        <position position="185"/>
    </location>
    <ligand>
        <name>UDP-N-acetyl-alpha-D-muramoyl-L-alanyl-D-glutamate</name>
        <dbReference type="ChEBI" id="CHEBI:83900"/>
    </ligand>
</feature>
<dbReference type="GO" id="GO:0009252">
    <property type="term" value="P:peptidoglycan biosynthetic process"/>
    <property type="evidence" value="ECO:0007669"/>
    <property type="project" value="UniProtKB-UniRule"/>
</dbReference>
<feature type="binding site" evidence="15">
    <location>
        <begin position="108"/>
        <end position="114"/>
    </location>
    <ligand>
        <name>ATP</name>
        <dbReference type="ChEBI" id="CHEBI:30616"/>
    </ligand>
</feature>
<dbReference type="InterPro" id="IPR035911">
    <property type="entry name" value="MurE/MurF_N"/>
</dbReference>
<dbReference type="GO" id="GO:0005524">
    <property type="term" value="F:ATP binding"/>
    <property type="evidence" value="ECO:0007669"/>
    <property type="project" value="UniProtKB-UniRule"/>
</dbReference>
<evidence type="ECO:0000256" key="9">
    <source>
        <dbReference type="ARBA" id="ARBA00056782"/>
    </source>
</evidence>
<accession>A0AAU0UQ67</accession>
<feature type="binding site" evidence="15">
    <location>
        <begin position="150"/>
        <end position="151"/>
    </location>
    <ligand>
        <name>UDP-N-acetyl-alpha-D-muramoyl-L-alanyl-D-glutamate</name>
        <dbReference type="ChEBI" id="CHEBI:83900"/>
    </ligand>
</feature>
<sequence length="486" mass="53145">MHFVNLVGGLKAEIVGKTNIDISGIAYDSRQVNPGDLFVAIPGFKTDGHQFINQAVSSGAAALVVTDRNVRADVPVVYVDNSRKALAFLAANFYGHPSHALKVFGVTGTNGKTTTCHLLREVFSQQGYKVGVMGTIGNWLGTQRMNTARTTPESLEIQKMFRDMVDSGVSHVVMEVSSHALELHRVDQVNFRSAVFTNLSQDHLDFHENLEEYLQAKGKLFKGLTGDALAIINMDDMGSFRHLQEVTQVPIITYGRHKDAIFKAENIVLSRDGVTFDISYREQKLPVALHTPGLFSVYNALAAATVALEEGVEPGAVSSALADVLGVSGRFQRVDCGQEFTVIVDYAHTPDSLKNILVTAEEFVSGRLITVFGCGGDRDKAKRPLMGEVAAKNSDLTVVTSDNPRSEEPEDIISDILPGVKAYTENYRVIEDRRQAIHYAVSQAKAGDMVVIAGKGHETYQEIKGQVFPFDDREVVKDVLRGQISC</sequence>
<feature type="binding site" evidence="15">
    <location>
        <position position="378"/>
    </location>
    <ligand>
        <name>meso-2,6-diaminopimelate</name>
        <dbReference type="ChEBI" id="CHEBI:57791"/>
    </ligand>
</feature>
<dbReference type="GO" id="GO:0071555">
    <property type="term" value="P:cell wall organization"/>
    <property type="evidence" value="ECO:0007669"/>
    <property type="project" value="UniProtKB-KW"/>
</dbReference>
<evidence type="ECO:0000256" key="12">
    <source>
        <dbReference type="ARBA" id="ARBA00075482"/>
    </source>
</evidence>
<dbReference type="GO" id="GO:0008360">
    <property type="term" value="P:regulation of cell shape"/>
    <property type="evidence" value="ECO:0007669"/>
    <property type="project" value="UniProtKB-KW"/>
</dbReference>
<evidence type="ECO:0000256" key="2">
    <source>
        <dbReference type="ARBA" id="ARBA00005898"/>
    </source>
</evidence>
<evidence type="ECO:0000256" key="15">
    <source>
        <dbReference type="HAMAP-Rule" id="MF_00208"/>
    </source>
</evidence>
<dbReference type="SUPFAM" id="SSF53244">
    <property type="entry name" value="MurD-like peptide ligases, peptide-binding domain"/>
    <property type="match status" value="1"/>
</dbReference>
<dbReference type="GO" id="GO:0005737">
    <property type="term" value="C:cytoplasm"/>
    <property type="evidence" value="ECO:0007669"/>
    <property type="project" value="UniProtKB-SubCell"/>
</dbReference>
<dbReference type="Pfam" id="PF08245">
    <property type="entry name" value="Mur_ligase_M"/>
    <property type="match status" value="1"/>
</dbReference>
<keyword evidence="21" id="KW-1185">Reference proteome</keyword>
<keyword evidence="3 15" id="KW-0132">Cell division</keyword>
<evidence type="ECO:0000256" key="8">
    <source>
        <dbReference type="ARBA" id="ARBA00050251"/>
    </source>
</evidence>
<feature type="binding site" evidence="15">
    <location>
        <position position="29"/>
    </location>
    <ligand>
        <name>UDP-N-acetyl-alpha-D-muramoyl-L-alanyl-D-glutamate</name>
        <dbReference type="ChEBI" id="CHEBI:83900"/>
    </ligand>
</feature>
<feature type="binding site" evidence="15">
    <location>
        <position position="454"/>
    </location>
    <ligand>
        <name>meso-2,6-diaminopimelate</name>
        <dbReference type="ChEBI" id="CHEBI:57791"/>
    </ligand>
</feature>
<gene>
    <name evidence="15" type="primary">murE</name>
    <name evidence="20" type="ORF">MFMK1_001815</name>
</gene>
<keyword evidence="15 20" id="KW-0436">Ligase</keyword>
<comment type="caution">
    <text evidence="15">Lacks conserved residue(s) required for the propagation of feature annotation.</text>
</comment>
<proteinExistence type="inferred from homology"/>
<dbReference type="EC" id="6.3.2.13" evidence="10 15"/>
<evidence type="ECO:0000259" key="17">
    <source>
        <dbReference type="Pfam" id="PF01225"/>
    </source>
</evidence>
<feature type="domain" description="Mur ligase central" evidence="19">
    <location>
        <begin position="106"/>
        <end position="307"/>
    </location>
</feature>
<dbReference type="Proteomes" id="UP001329915">
    <property type="component" value="Chromosome"/>
</dbReference>
<evidence type="ECO:0000256" key="13">
    <source>
        <dbReference type="ARBA" id="ARBA00076158"/>
    </source>
</evidence>
<keyword evidence="4 15" id="KW-0133">Cell shape</keyword>
<dbReference type="AlphaFoldDB" id="A0AAU0UQ67"/>
<dbReference type="InterPro" id="IPR000713">
    <property type="entry name" value="Mur_ligase_N"/>
</dbReference>
<dbReference type="FunFam" id="3.90.190.20:FF:000006">
    <property type="entry name" value="UDP-N-acetylmuramoyl-L-alanyl-D-glutamate--2,6-diaminopimelate ligase"/>
    <property type="match status" value="1"/>
</dbReference>
<protein>
    <recommendedName>
        <fullName evidence="11 15">UDP-N-acetylmuramoyl-L-alanyl-D-glutamate--2,6-diaminopimelate ligase</fullName>
        <ecNumber evidence="10 15">6.3.2.13</ecNumber>
    </recommendedName>
    <alternativeName>
        <fullName evidence="12 15">Meso-A2pm-adding enzyme</fullName>
    </alternativeName>
    <alternativeName>
        <fullName evidence="13 15">Meso-diaminopimelate-adding enzyme</fullName>
    </alternativeName>
    <alternativeName>
        <fullName evidence="14 15">UDP-MurNAc-L-Ala-D-Glu:meso-diaminopimelate ligase</fullName>
    </alternativeName>
    <alternativeName>
        <fullName evidence="15">UDP-MurNAc-tripeptide synthetase</fullName>
    </alternativeName>
    <alternativeName>
        <fullName evidence="15">UDP-N-acetylmuramyl-tripeptide synthetase</fullName>
    </alternativeName>
</protein>
<feature type="domain" description="Mur ligase N-terminal catalytic" evidence="17">
    <location>
        <begin position="22"/>
        <end position="94"/>
    </location>
</feature>
<dbReference type="SUPFAM" id="SSF53623">
    <property type="entry name" value="MurD-like peptide ligases, catalytic domain"/>
    <property type="match status" value="1"/>
</dbReference>
<keyword evidence="15" id="KW-0067">ATP-binding</keyword>
<evidence type="ECO:0000256" key="3">
    <source>
        <dbReference type="ARBA" id="ARBA00022618"/>
    </source>
</evidence>
<dbReference type="PANTHER" id="PTHR23135">
    <property type="entry name" value="MUR LIGASE FAMILY MEMBER"/>
    <property type="match status" value="1"/>
</dbReference>
<dbReference type="GO" id="GO:0000287">
    <property type="term" value="F:magnesium ion binding"/>
    <property type="evidence" value="ECO:0007669"/>
    <property type="project" value="UniProtKB-UniRule"/>
</dbReference>
<dbReference type="NCBIfam" id="NF001126">
    <property type="entry name" value="PRK00139.1-4"/>
    <property type="match status" value="1"/>
</dbReference>
<keyword evidence="5 15" id="KW-0573">Peptidoglycan synthesis</keyword>
<evidence type="ECO:0000313" key="20">
    <source>
        <dbReference type="EMBL" id="WRO21994.1"/>
    </source>
</evidence>
<dbReference type="NCBIfam" id="TIGR01085">
    <property type="entry name" value="murE"/>
    <property type="match status" value="1"/>
</dbReference>
<evidence type="ECO:0000256" key="16">
    <source>
        <dbReference type="RuleBase" id="RU004135"/>
    </source>
</evidence>
<evidence type="ECO:0000256" key="11">
    <source>
        <dbReference type="ARBA" id="ARBA00072883"/>
    </source>
</evidence>
<dbReference type="SUPFAM" id="SSF63418">
    <property type="entry name" value="MurE/MurF N-terminal domain"/>
    <property type="match status" value="1"/>
</dbReference>
<dbReference type="KEGG" id="dbc:MFMK1_001815"/>
<dbReference type="Pfam" id="PF02875">
    <property type="entry name" value="Mur_ligase_C"/>
    <property type="match status" value="1"/>
</dbReference>
<dbReference type="RefSeq" id="WP_366924814.1">
    <property type="nucleotide sequence ID" value="NZ_CP121694.1"/>
</dbReference>
<evidence type="ECO:0000256" key="14">
    <source>
        <dbReference type="ARBA" id="ARBA00081560"/>
    </source>
</evidence>
<feature type="domain" description="Mur ligase C-terminal" evidence="18">
    <location>
        <begin position="329"/>
        <end position="456"/>
    </location>
</feature>
<keyword evidence="6 15" id="KW-0131">Cell cycle</keyword>
<keyword evidence="15" id="KW-0460">Magnesium</keyword>
<evidence type="ECO:0000256" key="7">
    <source>
        <dbReference type="ARBA" id="ARBA00023316"/>
    </source>
</evidence>
<dbReference type="GO" id="GO:0008765">
    <property type="term" value="F:UDP-N-acetylmuramoylalanyl-D-glutamate-2,6-diaminopimelate ligase activity"/>
    <property type="evidence" value="ECO:0007669"/>
    <property type="project" value="UniProtKB-UniRule"/>
</dbReference>
<reference evidence="20 21" key="1">
    <citation type="submission" date="2023-04" db="EMBL/GenBank/DDBJ databases">
        <authorList>
            <person name="Hsu D."/>
        </authorList>
    </citation>
    <scope>NUCLEOTIDE SEQUENCE [LARGE SCALE GENOMIC DNA]</scope>
    <source>
        <strain evidence="20 21">MK1</strain>
    </source>
</reference>
<keyword evidence="7 15" id="KW-0961">Cell wall biogenesis/degradation</keyword>
<organism evidence="20 21">
    <name type="scientific">Metallumcola ferriviriculae</name>
    <dbReference type="NCBI Taxonomy" id="3039180"/>
    <lineage>
        <taxon>Bacteria</taxon>
        <taxon>Bacillati</taxon>
        <taxon>Bacillota</taxon>
        <taxon>Clostridia</taxon>
        <taxon>Neomoorellales</taxon>
        <taxon>Desulfitibacteraceae</taxon>
        <taxon>Metallumcola</taxon>
    </lineage>
</organism>
<dbReference type="InterPro" id="IPR036615">
    <property type="entry name" value="Mur_ligase_C_dom_sf"/>
</dbReference>
<dbReference type="EMBL" id="CP121694">
    <property type="protein sequence ID" value="WRO21994.1"/>
    <property type="molecule type" value="Genomic_DNA"/>
</dbReference>
<dbReference type="HAMAP" id="MF_00208">
    <property type="entry name" value="MurE"/>
    <property type="match status" value="1"/>
</dbReference>
<feature type="modified residue" description="N6-carboxylysine" evidence="15">
    <location>
        <position position="217"/>
    </location>
</feature>
<keyword evidence="15" id="KW-0963">Cytoplasm</keyword>
<dbReference type="Pfam" id="PF01225">
    <property type="entry name" value="Mur_ligase"/>
    <property type="match status" value="1"/>
</dbReference>
<evidence type="ECO:0000313" key="21">
    <source>
        <dbReference type="Proteomes" id="UP001329915"/>
    </source>
</evidence>